<dbReference type="AlphaFoldDB" id="F6W0Q4"/>
<dbReference type="STRING" id="7719.ENSCINP00000001913"/>
<comment type="subcellular location">
    <subcellularLocation>
        <location evidence="1 6">Membrane</location>
        <topology evidence="1 6">Multi-pass membrane protein</topology>
    </subcellularLocation>
</comment>
<dbReference type="GO" id="GO:0060536">
    <property type="term" value="P:cartilage morphogenesis"/>
    <property type="evidence" value="ECO:0007669"/>
    <property type="project" value="Ensembl"/>
</dbReference>
<dbReference type="GO" id="GO:0006487">
    <property type="term" value="P:protein N-linked glycosylation"/>
    <property type="evidence" value="ECO:0007669"/>
    <property type="project" value="Ensembl"/>
</dbReference>
<dbReference type="GO" id="GO:0032468">
    <property type="term" value="P:Golgi calcium ion homeostasis"/>
    <property type="evidence" value="ECO:0000318"/>
    <property type="project" value="GO_Central"/>
</dbReference>
<evidence type="ECO:0000256" key="3">
    <source>
        <dbReference type="ARBA" id="ARBA00022692"/>
    </source>
</evidence>
<dbReference type="GO" id="GO:0032472">
    <property type="term" value="P:Golgi calcium ion transport"/>
    <property type="evidence" value="ECO:0000318"/>
    <property type="project" value="GO_Central"/>
</dbReference>
<dbReference type="Proteomes" id="UP000008144">
    <property type="component" value="Unassembled WGS sequence"/>
</dbReference>
<evidence type="ECO:0000256" key="4">
    <source>
        <dbReference type="ARBA" id="ARBA00022989"/>
    </source>
</evidence>
<dbReference type="GO" id="GO:0002062">
    <property type="term" value="P:chondrocyte differentiation"/>
    <property type="evidence" value="ECO:0007669"/>
    <property type="project" value="Ensembl"/>
</dbReference>
<feature type="transmembrane region" description="Helical" evidence="6">
    <location>
        <begin position="230"/>
        <end position="248"/>
    </location>
</feature>
<feature type="transmembrane region" description="Helical" evidence="6">
    <location>
        <begin position="198"/>
        <end position="218"/>
    </location>
</feature>
<dbReference type="GO" id="GO:0016020">
    <property type="term" value="C:membrane"/>
    <property type="evidence" value="ECO:0007669"/>
    <property type="project" value="UniProtKB-SubCell"/>
</dbReference>
<dbReference type="GO" id="GO:0070588">
    <property type="term" value="P:calcium ion transmembrane transport"/>
    <property type="evidence" value="ECO:0000318"/>
    <property type="project" value="GO_Central"/>
</dbReference>
<reference evidence="7" key="3">
    <citation type="submission" date="2025-09" db="UniProtKB">
        <authorList>
            <consortium name="Ensembl"/>
        </authorList>
    </citation>
    <scope>IDENTIFICATION</scope>
</reference>
<dbReference type="GO" id="GO:0005384">
    <property type="term" value="F:manganese ion transmembrane transporter activity"/>
    <property type="evidence" value="ECO:0000318"/>
    <property type="project" value="GO_Central"/>
</dbReference>
<keyword evidence="8" id="KW-1185">Reference proteome</keyword>
<feature type="transmembrane region" description="Helical" evidence="6">
    <location>
        <begin position="160"/>
        <end position="178"/>
    </location>
</feature>
<evidence type="ECO:0000256" key="6">
    <source>
        <dbReference type="RuleBase" id="RU365102"/>
    </source>
</evidence>
<dbReference type="Pfam" id="PF01169">
    <property type="entry name" value="GDT1"/>
    <property type="match status" value="2"/>
</dbReference>
<comment type="similarity">
    <text evidence="2 6">Belongs to the GDT1 family.</text>
</comment>
<evidence type="ECO:0000256" key="5">
    <source>
        <dbReference type="ARBA" id="ARBA00023136"/>
    </source>
</evidence>
<reference evidence="7" key="2">
    <citation type="submission" date="2025-08" db="UniProtKB">
        <authorList>
            <consortium name="Ensembl"/>
        </authorList>
    </citation>
    <scope>IDENTIFICATION</scope>
</reference>
<feature type="transmembrane region" description="Helical" evidence="6">
    <location>
        <begin position="60"/>
        <end position="84"/>
    </location>
</feature>
<dbReference type="OMA" id="ILGHAIC"/>
<dbReference type="InParanoid" id="F6W0Q4"/>
<name>F6W0Q4_CIOIN</name>
<organism evidence="7 8">
    <name type="scientific">Ciona intestinalis</name>
    <name type="common">Transparent sea squirt</name>
    <name type="synonym">Ascidia intestinalis</name>
    <dbReference type="NCBI Taxonomy" id="7719"/>
    <lineage>
        <taxon>Eukaryota</taxon>
        <taxon>Metazoa</taxon>
        <taxon>Chordata</taxon>
        <taxon>Tunicata</taxon>
        <taxon>Ascidiacea</taxon>
        <taxon>Phlebobranchia</taxon>
        <taxon>Cionidae</taxon>
        <taxon>Ciona</taxon>
    </lineage>
</organism>
<dbReference type="InterPro" id="IPR001727">
    <property type="entry name" value="GDT1-like"/>
</dbReference>
<feature type="transmembrane region" description="Helical" evidence="6">
    <location>
        <begin position="20"/>
        <end position="39"/>
    </location>
</feature>
<dbReference type="PANTHER" id="PTHR12608">
    <property type="entry name" value="TRANSMEMBRANE PROTEIN HTP-1 RELATED"/>
    <property type="match status" value="1"/>
</dbReference>
<dbReference type="GO" id="GO:0005794">
    <property type="term" value="C:Golgi apparatus"/>
    <property type="evidence" value="ECO:0000318"/>
    <property type="project" value="GO_Central"/>
</dbReference>
<reference evidence="8" key="1">
    <citation type="journal article" date="2002" name="Science">
        <title>The draft genome of Ciona intestinalis: insights into chordate and vertebrate origins.</title>
        <authorList>
            <person name="Dehal P."/>
            <person name="Satou Y."/>
            <person name="Campbell R.K."/>
            <person name="Chapman J."/>
            <person name="Degnan B."/>
            <person name="De Tomaso A."/>
            <person name="Davidson B."/>
            <person name="Di Gregorio A."/>
            <person name="Gelpke M."/>
            <person name="Goodstein D.M."/>
            <person name="Harafuji N."/>
            <person name="Hastings K.E."/>
            <person name="Ho I."/>
            <person name="Hotta K."/>
            <person name="Huang W."/>
            <person name="Kawashima T."/>
            <person name="Lemaire P."/>
            <person name="Martinez D."/>
            <person name="Meinertzhagen I.A."/>
            <person name="Necula S."/>
            <person name="Nonaka M."/>
            <person name="Putnam N."/>
            <person name="Rash S."/>
            <person name="Saiga H."/>
            <person name="Satake M."/>
            <person name="Terry A."/>
            <person name="Yamada L."/>
            <person name="Wang H.G."/>
            <person name="Awazu S."/>
            <person name="Azumi K."/>
            <person name="Boore J."/>
            <person name="Branno M."/>
            <person name="Chin-Bow S."/>
            <person name="DeSantis R."/>
            <person name="Doyle S."/>
            <person name="Francino P."/>
            <person name="Keys D.N."/>
            <person name="Haga S."/>
            <person name="Hayashi H."/>
            <person name="Hino K."/>
            <person name="Imai K.S."/>
            <person name="Inaba K."/>
            <person name="Kano S."/>
            <person name="Kobayashi K."/>
            <person name="Kobayashi M."/>
            <person name="Lee B.I."/>
            <person name="Makabe K.W."/>
            <person name="Manohar C."/>
            <person name="Matassi G."/>
            <person name="Medina M."/>
            <person name="Mochizuki Y."/>
            <person name="Mount S."/>
            <person name="Morishita T."/>
            <person name="Miura S."/>
            <person name="Nakayama A."/>
            <person name="Nishizaka S."/>
            <person name="Nomoto H."/>
            <person name="Ohta F."/>
            <person name="Oishi K."/>
            <person name="Rigoutsos I."/>
            <person name="Sano M."/>
            <person name="Sasaki A."/>
            <person name="Sasakura Y."/>
            <person name="Shoguchi E."/>
            <person name="Shin-i T."/>
            <person name="Spagnuolo A."/>
            <person name="Stainier D."/>
            <person name="Suzuki M.M."/>
            <person name="Tassy O."/>
            <person name="Takatori N."/>
            <person name="Tokuoka M."/>
            <person name="Yagi K."/>
            <person name="Yoshizaki F."/>
            <person name="Wada S."/>
            <person name="Zhang C."/>
            <person name="Hyatt P.D."/>
            <person name="Larimer F."/>
            <person name="Detter C."/>
            <person name="Doggett N."/>
            <person name="Glavina T."/>
            <person name="Hawkins T."/>
            <person name="Richardson P."/>
            <person name="Lucas S."/>
            <person name="Kohara Y."/>
            <person name="Levine M."/>
            <person name="Satoh N."/>
            <person name="Rokhsar D.S."/>
        </authorList>
    </citation>
    <scope>NUCLEOTIDE SEQUENCE [LARGE SCALE GENOMIC DNA]</scope>
</reference>
<dbReference type="GO" id="GO:0015085">
    <property type="term" value="F:calcium ion transmembrane transporter activity"/>
    <property type="evidence" value="ECO:0000318"/>
    <property type="project" value="GO_Central"/>
</dbReference>
<evidence type="ECO:0000256" key="2">
    <source>
        <dbReference type="ARBA" id="ARBA00009190"/>
    </source>
</evidence>
<dbReference type="HOGENOM" id="CLU_040186_0_2_1"/>
<evidence type="ECO:0000256" key="1">
    <source>
        <dbReference type="ARBA" id="ARBA00004141"/>
    </source>
</evidence>
<proteinExistence type="inferred from homology"/>
<protein>
    <recommendedName>
        <fullName evidence="6">GDT1 family protein</fullName>
    </recommendedName>
</protein>
<keyword evidence="5 6" id="KW-0472">Membrane</keyword>
<accession>F6W0Q4</accession>
<dbReference type="Ensembl" id="ENSCINT00000001913.3">
    <property type="protein sequence ID" value="ENSCINP00000001913.3"/>
    <property type="gene ID" value="ENSCING00000016593.2"/>
</dbReference>
<dbReference type="GeneTree" id="ENSGT00390000005261"/>
<feature type="transmembrane region" description="Helical" evidence="6">
    <location>
        <begin position="90"/>
        <end position="107"/>
    </location>
</feature>
<dbReference type="FunCoup" id="F6W0Q4">
    <property type="interactions" value="472"/>
</dbReference>
<keyword evidence="3 6" id="KW-0812">Transmembrane</keyword>
<dbReference type="InterPro" id="IPR049555">
    <property type="entry name" value="GDT1-like_CS"/>
</dbReference>
<evidence type="ECO:0000313" key="8">
    <source>
        <dbReference type="Proteomes" id="UP000008144"/>
    </source>
</evidence>
<sequence>LSTQLKQYLSITFESCPYSLYSVGFVHAFVKAIMVIIVSEIGDKTFFIAAIFAMKHARSTVFAGAIAALGLMTFLSVVMGYATTIIPRSYTFYGSVILFVIFGAKMLHEGISMSPQGSQEEMEEVQAELKKKDEEIERASEVTQDVETGIIRGGYKVRKLLGVFSPVLIQAFTLTFLAEWGDRSQITTIVLAASEDALGVLVGAVIGHALCTGMAVIGGRMIAQKISVRTVTIIGGVFFIFNAVFSLLTGPGS</sequence>
<dbReference type="GO" id="GO:0071421">
    <property type="term" value="P:manganese ion transmembrane transport"/>
    <property type="evidence" value="ECO:0000318"/>
    <property type="project" value="GO_Central"/>
</dbReference>
<dbReference type="PANTHER" id="PTHR12608:SF1">
    <property type="entry name" value="TRANSMEMBRANE PROTEIN 165"/>
    <property type="match status" value="1"/>
</dbReference>
<keyword evidence="4 6" id="KW-1133">Transmembrane helix</keyword>
<dbReference type="PROSITE" id="PS01214">
    <property type="entry name" value="UPF0016"/>
    <property type="match status" value="1"/>
</dbReference>
<evidence type="ECO:0000313" key="7">
    <source>
        <dbReference type="Ensembl" id="ENSCINP00000001913.3"/>
    </source>
</evidence>